<dbReference type="AlphaFoldDB" id="A0A024P795"/>
<organism evidence="3 4">
    <name type="scientific">Halobacillus karajensis</name>
    <dbReference type="NCBI Taxonomy" id="195088"/>
    <lineage>
        <taxon>Bacteria</taxon>
        <taxon>Bacillati</taxon>
        <taxon>Bacillota</taxon>
        <taxon>Bacilli</taxon>
        <taxon>Bacillales</taxon>
        <taxon>Bacillaceae</taxon>
        <taxon>Halobacillus</taxon>
    </lineage>
</organism>
<accession>A0A024P795</accession>
<dbReference type="GO" id="GO:0004622">
    <property type="term" value="F:phosphatidylcholine lysophospholipase activity"/>
    <property type="evidence" value="ECO:0007669"/>
    <property type="project" value="TreeGrafter"/>
</dbReference>
<dbReference type="Pfam" id="PF13472">
    <property type="entry name" value="Lipase_GDSL_2"/>
    <property type="match status" value="1"/>
</dbReference>
<evidence type="ECO:0000259" key="2">
    <source>
        <dbReference type="Pfam" id="PF13472"/>
    </source>
</evidence>
<dbReference type="Gene3D" id="3.40.50.1110">
    <property type="entry name" value="SGNH hydrolase"/>
    <property type="match status" value="1"/>
</dbReference>
<reference evidence="4" key="1">
    <citation type="submission" date="2014-03" db="EMBL/GenBank/DDBJ databases">
        <authorList>
            <person name="Urmite Genomes U."/>
        </authorList>
    </citation>
    <scope>NUCLEOTIDE SEQUENCE [LARGE SCALE GENOMIC DNA]</scope>
    <source>
        <strain evidence="4">HD-03</strain>
    </source>
</reference>
<keyword evidence="1" id="KW-1133">Transmembrane helix</keyword>
<proteinExistence type="predicted"/>
<dbReference type="PANTHER" id="PTHR30383">
    <property type="entry name" value="THIOESTERASE 1/PROTEASE 1/LYSOPHOSPHOLIPASE L1"/>
    <property type="match status" value="1"/>
</dbReference>
<comment type="caution">
    <text evidence="3">The sequence shown here is derived from an EMBL/GenBank/DDBJ whole genome shotgun (WGS) entry which is preliminary data.</text>
</comment>
<keyword evidence="4" id="KW-1185">Reference proteome</keyword>
<name>A0A024P795_9BACI</name>
<feature type="domain" description="SGNH hydrolase-type esterase" evidence="2">
    <location>
        <begin position="38"/>
        <end position="222"/>
    </location>
</feature>
<reference evidence="3 4" key="2">
    <citation type="submission" date="2014-05" db="EMBL/GenBank/DDBJ databases">
        <title>Draft genome sequence of Halobacillus karajensis HK-03.</title>
        <authorList>
            <person name="Khelaifia S."/>
            <person name="Croce O."/>
            <person name="Lagier J.C."/>
            <person name="Raoult D."/>
        </authorList>
    </citation>
    <scope>NUCLEOTIDE SEQUENCE [LARGE SCALE GENOMIC DNA]</scope>
    <source>
        <strain evidence="3 4">HD-03</strain>
    </source>
</reference>
<dbReference type="SUPFAM" id="SSF52266">
    <property type="entry name" value="SGNH hydrolase"/>
    <property type="match status" value="1"/>
</dbReference>
<dbReference type="PANTHER" id="PTHR30383:SF27">
    <property type="entry name" value="SPORE GERMINATION LIPASE LIPC"/>
    <property type="match status" value="1"/>
</dbReference>
<dbReference type="RefSeq" id="WP_051744294.1">
    <property type="nucleotide sequence ID" value="NZ_CCDH010000001.1"/>
</dbReference>
<evidence type="ECO:0000313" key="3">
    <source>
        <dbReference type="EMBL" id="CDQ24192.1"/>
    </source>
</evidence>
<dbReference type="EMBL" id="CCDI010000003">
    <property type="protein sequence ID" value="CDQ24192.1"/>
    <property type="molecule type" value="Genomic_DNA"/>
</dbReference>
<feature type="transmembrane region" description="Helical" evidence="1">
    <location>
        <begin position="7"/>
        <end position="24"/>
    </location>
</feature>
<dbReference type="InterPro" id="IPR036514">
    <property type="entry name" value="SGNH_hydro_sf"/>
</dbReference>
<protein>
    <submittedName>
        <fullName evidence="3">Spore germination lipase LipC</fullName>
    </submittedName>
</protein>
<keyword evidence="1" id="KW-0812">Transmembrane</keyword>
<evidence type="ECO:0000256" key="1">
    <source>
        <dbReference type="SAM" id="Phobius"/>
    </source>
</evidence>
<gene>
    <name evidence="3" type="primary">lipC_2</name>
    <name evidence="3" type="ORF">BN983_02464</name>
</gene>
<sequence>MKRHQKWWIGGLLIIAVGWGVFGFRSSMSHPEEKKIVALGDSLTFGVGDESGHGYVENLQQWLDRHYEGDTTVDNHAIPGQQSDGLLNQMKEASVFKSVENADYILLYIGMNDILKSNGGDLAPLNERQLSKGKKDYENNLKQILDRIREKNPTAPVLFLGLFNPYPDKPEIGGVITSWNHLSESMVQNYDDVTFIETNDLFEEKSTRYFSDAVHLNEKGYEKLTKRIIEAYHF</sequence>
<evidence type="ECO:0000313" key="4">
    <source>
        <dbReference type="Proteomes" id="UP000028868"/>
    </source>
</evidence>
<dbReference type="InterPro" id="IPR051532">
    <property type="entry name" value="Ester_Hydrolysis_Enzymes"/>
</dbReference>
<keyword evidence="1" id="KW-0472">Membrane</keyword>
<dbReference type="InterPro" id="IPR013830">
    <property type="entry name" value="SGNH_hydro"/>
</dbReference>
<dbReference type="Proteomes" id="UP000028868">
    <property type="component" value="Unassembled WGS sequence"/>
</dbReference>